<dbReference type="Proteomes" id="UP001652740">
    <property type="component" value="Unplaced"/>
</dbReference>
<keyword evidence="19" id="KW-1185">Reference proteome</keyword>
<sequence length="783" mass="85386">MLHLNAHTVRQISGKRFYTLINFDNFPIPKTKYSVQDSSGVDKRTLANAERRQKTFTDRSQLKFARRLVVKLGSAVITREDGNGLALGRLASIVEQVAECHHEGRECIMVTSGAVAFGRQKLTQELLMSLSMRETLSPSDHTREDAGSILDPRAAAAVGQSELMSMYDAMFSQYNVKIAQVLVTKPDFYNEETRKNLFCTLSELISLNIVPIVNTNDAVSPPMYIHDDTVVPGTGKKGIGIKDNDSLSALLAAEIQSDLLIMMSDVDGIYNKPPWEDGARMMHTYTSKEQVQFGQKSKVGTGGMDSKVNAATWAMARGVSVVICNGMQEKAIKTIISGRKVGTFFTDHVTSSSTSVDIMAENARVGSRALQRLSPTERASAILSLADLLVNKKDVILEANSKDLEVATRDGLAKPLLNRLALSEGKLKTLSIGLKQIADSSYENVGRVLRKTRLAENLTLQQVTVPIGVLLVIFESRPDSLPQVAALAMASANGLLLKGGKEAAHSNKALMDLVKESLSSVGADDAISLVSTREEISDLLAMEKHIDLIIPRGSSDLVRNIQKQSQHIPVLGHAEGICHVYLDRDADPAKALKIVRDAKCDYPAACNAMETLLIHEDHLNSSLFTDICTMLRNEGVIVHAGPKLSSQLTFGPPPAKSMRHEYGALECSIEVVKDLNEAVDHIHKFGSSHTDVIITENESTAKQFLSSVDSACVFHNVSSRFADGFRFGLGAEVGISTARIHARGPVGVEGLLTTKWILEGTDHTAAEFNEGRRTWLHEKLPVN</sequence>
<evidence type="ECO:0000313" key="20">
    <source>
        <dbReference type="RefSeq" id="XP_052755302.1"/>
    </source>
</evidence>
<dbReference type="Pfam" id="PF00171">
    <property type="entry name" value="Aldedh"/>
    <property type="match status" value="1"/>
</dbReference>
<evidence type="ECO:0000256" key="2">
    <source>
        <dbReference type="ARBA" id="ARBA00005185"/>
    </source>
</evidence>
<keyword evidence="9 16" id="KW-0418">Kinase</keyword>
<evidence type="ECO:0000256" key="10">
    <source>
        <dbReference type="ARBA" id="ARBA00022840"/>
    </source>
</evidence>
<evidence type="ECO:0000256" key="8">
    <source>
        <dbReference type="ARBA" id="ARBA00022741"/>
    </source>
</evidence>
<dbReference type="GeneID" id="113509586"/>
<keyword evidence="7 16" id="KW-0808">Transferase</keyword>
<dbReference type="PANTHER" id="PTHR11063:SF8">
    <property type="entry name" value="DELTA-1-PYRROLINE-5-CARBOXYLATE SYNTHASE"/>
    <property type="match status" value="1"/>
</dbReference>
<dbReference type="Gene3D" id="3.40.1160.10">
    <property type="entry name" value="Acetylglutamate kinase-like"/>
    <property type="match status" value="2"/>
</dbReference>
<dbReference type="EC" id="2.7.2.11" evidence="16"/>
<dbReference type="PIRSF" id="PIRSF036429">
    <property type="entry name" value="P5C_syn"/>
    <property type="match status" value="1"/>
</dbReference>
<dbReference type="NCBIfam" id="TIGR01027">
    <property type="entry name" value="proB"/>
    <property type="match status" value="1"/>
</dbReference>
<dbReference type="PANTHER" id="PTHR11063">
    <property type="entry name" value="GLUTAMATE SEMIALDEHYDE DEHYDROGENASE"/>
    <property type="match status" value="1"/>
</dbReference>
<dbReference type="SUPFAM" id="SSF53633">
    <property type="entry name" value="Carbamate kinase-like"/>
    <property type="match status" value="1"/>
</dbReference>
<evidence type="ECO:0000256" key="14">
    <source>
        <dbReference type="ARBA" id="ARBA00049024"/>
    </source>
</evidence>
<dbReference type="NCBIfam" id="TIGR01092">
    <property type="entry name" value="P5CS"/>
    <property type="match status" value="1"/>
</dbReference>
<comment type="catalytic activity">
    <reaction evidence="14 16">
        <text>L-glutamate 5-semialdehyde + phosphate + NADP(+) = L-glutamyl 5-phosphate + NADPH + H(+)</text>
        <dbReference type="Rhea" id="RHEA:19541"/>
        <dbReference type="ChEBI" id="CHEBI:15378"/>
        <dbReference type="ChEBI" id="CHEBI:43474"/>
        <dbReference type="ChEBI" id="CHEBI:57783"/>
        <dbReference type="ChEBI" id="CHEBI:58066"/>
        <dbReference type="ChEBI" id="CHEBI:58274"/>
        <dbReference type="ChEBI" id="CHEBI:58349"/>
        <dbReference type="EC" id="1.2.1.41"/>
    </reaction>
</comment>
<dbReference type="RefSeq" id="XP_052755302.1">
    <property type="nucleotide sequence ID" value="XM_052899342.1"/>
</dbReference>
<evidence type="ECO:0000256" key="9">
    <source>
        <dbReference type="ARBA" id="ARBA00022777"/>
    </source>
</evidence>
<name>A0ABM3MVB1_GALME</name>
<dbReference type="HAMAP" id="MF_00456">
    <property type="entry name" value="ProB"/>
    <property type="match status" value="1"/>
</dbReference>
<evidence type="ECO:0000256" key="12">
    <source>
        <dbReference type="ARBA" id="ARBA00023002"/>
    </source>
</evidence>
<evidence type="ECO:0000256" key="15">
    <source>
        <dbReference type="ARBA" id="ARBA00049141"/>
    </source>
</evidence>
<dbReference type="CDD" id="cd04256">
    <property type="entry name" value="AAK_P5CS_ProBA"/>
    <property type="match status" value="1"/>
</dbReference>
<reference evidence="20" key="1">
    <citation type="submission" date="2025-08" db="UniProtKB">
        <authorList>
            <consortium name="RefSeq"/>
        </authorList>
    </citation>
    <scope>IDENTIFICATION</scope>
    <source>
        <tissue evidence="20">Whole larvae</tissue>
    </source>
</reference>
<keyword evidence="11 16" id="KW-0521">NADP</keyword>
<dbReference type="HAMAP" id="MF_00412">
    <property type="entry name" value="ProA"/>
    <property type="match status" value="1"/>
</dbReference>
<comment type="similarity">
    <text evidence="4 16">In the N-terminal section; belongs to the glutamate 5-kinase family.</text>
</comment>
<evidence type="ECO:0000256" key="4">
    <source>
        <dbReference type="ARBA" id="ARBA00009302"/>
    </source>
</evidence>
<dbReference type="EC" id="1.2.1.41" evidence="16"/>
<dbReference type="NCBIfam" id="NF001221">
    <property type="entry name" value="PRK00197.1"/>
    <property type="match status" value="1"/>
</dbReference>
<dbReference type="InterPro" id="IPR036393">
    <property type="entry name" value="AceGlu_kinase-like_sf"/>
</dbReference>
<dbReference type="InterPro" id="IPR016163">
    <property type="entry name" value="Ald_DH_C"/>
</dbReference>
<evidence type="ECO:0000256" key="5">
    <source>
        <dbReference type="ARBA" id="ARBA00022605"/>
    </source>
</evidence>
<keyword evidence="13" id="KW-0511">Multifunctional enzyme</keyword>
<dbReference type="SUPFAM" id="SSF53720">
    <property type="entry name" value="ALDH-like"/>
    <property type="match status" value="1"/>
</dbReference>
<evidence type="ECO:0000256" key="3">
    <source>
        <dbReference type="ARBA" id="ARBA00006300"/>
    </source>
</evidence>
<dbReference type="NCBIfam" id="TIGR00407">
    <property type="entry name" value="proA"/>
    <property type="match status" value="1"/>
</dbReference>
<dbReference type="PROSITE" id="PS00902">
    <property type="entry name" value="GLUTAMATE_5_KINASE"/>
    <property type="match status" value="1"/>
</dbReference>
<dbReference type="CDD" id="cd07079">
    <property type="entry name" value="ALDH_F18-19_ProA-GPR"/>
    <property type="match status" value="1"/>
</dbReference>
<comment type="similarity">
    <text evidence="3 16">In the C-terminal section; belongs to the gamma-glutamyl phosphate reductase family.</text>
</comment>
<evidence type="ECO:0000259" key="18">
    <source>
        <dbReference type="Pfam" id="PF00696"/>
    </source>
</evidence>
<gene>
    <name evidence="20" type="primary">LOC113509586</name>
</gene>
<evidence type="ECO:0000313" key="19">
    <source>
        <dbReference type="Proteomes" id="UP001652740"/>
    </source>
</evidence>
<dbReference type="Pfam" id="PF00696">
    <property type="entry name" value="AA_kinase"/>
    <property type="match status" value="1"/>
</dbReference>
<comment type="pathway">
    <text evidence="1 16">Amino-acid biosynthesis; L-proline biosynthesis; L-glutamate 5-semialdehyde from L-glutamate: step 2/2.</text>
</comment>
<comment type="catalytic activity">
    <reaction evidence="15 16">
        <text>L-glutamate + ATP = L-glutamyl 5-phosphate + ADP</text>
        <dbReference type="Rhea" id="RHEA:14877"/>
        <dbReference type="ChEBI" id="CHEBI:29985"/>
        <dbReference type="ChEBI" id="CHEBI:30616"/>
        <dbReference type="ChEBI" id="CHEBI:58274"/>
        <dbReference type="ChEBI" id="CHEBI:456216"/>
        <dbReference type="EC" id="2.7.2.11"/>
    </reaction>
</comment>
<feature type="domain" description="Aldehyde dehydrogenase" evidence="17">
    <location>
        <begin position="351"/>
        <end position="619"/>
    </location>
</feature>
<keyword evidence="8 16" id="KW-0547">Nucleotide-binding</keyword>
<keyword evidence="5 16" id="KW-0028">Amino-acid biosynthesis</keyword>
<dbReference type="InterPro" id="IPR041744">
    <property type="entry name" value="G5K_ProBA"/>
</dbReference>
<dbReference type="InterPro" id="IPR005715">
    <property type="entry name" value="Glu_5kinase/COase_Synthase"/>
</dbReference>
<dbReference type="Gene3D" id="3.40.605.10">
    <property type="entry name" value="Aldehyde Dehydrogenase, Chain A, domain 1"/>
    <property type="match status" value="1"/>
</dbReference>
<keyword evidence="12 16" id="KW-0560">Oxidoreductase</keyword>
<dbReference type="InterPro" id="IPR015590">
    <property type="entry name" value="Aldehyde_DH_dom"/>
</dbReference>
<feature type="domain" description="Aspartate/glutamate/uridylate kinase" evidence="18">
    <location>
        <begin position="67"/>
        <end position="325"/>
    </location>
</feature>
<dbReference type="InterPro" id="IPR001057">
    <property type="entry name" value="Glu/AcGlu_kinase"/>
</dbReference>
<evidence type="ECO:0000256" key="1">
    <source>
        <dbReference type="ARBA" id="ARBA00004985"/>
    </source>
</evidence>
<evidence type="ECO:0000256" key="11">
    <source>
        <dbReference type="ARBA" id="ARBA00022857"/>
    </source>
</evidence>
<organism evidence="19 20">
    <name type="scientific">Galleria mellonella</name>
    <name type="common">Greater wax moth</name>
    <dbReference type="NCBI Taxonomy" id="7137"/>
    <lineage>
        <taxon>Eukaryota</taxon>
        <taxon>Metazoa</taxon>
        <taxon>Ecdysozoa</taxon>
        <taxon>Arthropoda</taxon>
        <taxon>Hexapoda</taxon>
        <taxon>Insecta</taxon>
        <taxon>Pterygota</taxon>
        <taxon>Neoptera</taxon>
        <taxon>Endopterygota</taxon>
        <taxon>Lepidoptera</taxon>
        <taxon>Glossata</taxon>
        <taxon>Ditrysia</taxon>
        <taxon>Pyraloidea</taxon>
        <taxon>Pyralidae</taxon>
        <taxon>Galleriinae</taxon>
        <taxon>Galleria</taxon>
    </lineage>
</organism>
<keyword evidence="10 16" id="KW-0067">ATP-binding</keyword>
<evidence type="ECO:0000256" key="16">
    <source>
        <dbReference type="PIRNR" id="PIRNR036429"/>
    </source>
</evidence>
<proteinExistence type="inferred from homology"/>
<dbReference type="InterPro" id="IPR005766">
    <property type="entry name" value="P5_carboxy_syn"/>
</dbReference>
<evidence type="ECO:0000256" key="7">
    <source>
        <dbReference type="ARBA" id="ARBA00022679"/>
    </source>
</evidence>
<dbReference type="InterPro" id="IPR020593">
    <property type="entry name" value="G-glutamylP_reductase_CS"/>
</dbReference>
<evidence type="ECO:0000256" key="13">
    <source>
        <dbReference type="ARBA" id="ARBA00023268"/>
    </source>
</evidence>
<evidence type="ECO:0000256" key="6">
    <source>
        <dbReference type="ARBA" id="ARBA00022650"/>
    </source>
</evidence>
<keyword evidence="6 16" id="KW-0641">Proline biosynthesis</keyword>
<dbReference type="InterPro" id="IPR019797">
    <property type="entry name" value="Glutamate_5-kinase_CS"/>
</dbReference>
<dbReference type="PRINTS" id="PR00474">
    <property type="entry name" value="GLU5KINASE"/>
</dbReference>
<dbReference type="Gene3D" id="3.40.309.10">
    <property type="entry name" value="Aldehyde Dehydrogenase, Chain A, domain 2"/>
    <property type="match status" value="1"/>
</dbReference>
<dbReference type="InterPro" id="IPR016161">
    <property type="entry name" value="Ald_DH/histidinol_DH"/>
</dbReference>
<dbReference type="InterPro" id="IPR016162">
    <property type="entry name" value="Ald_DH_N"/>
</dbReference>
<protein>
    <recommendedName>
        <fullName evidence="16">Delta-1-pyrroline-5-carboxylate synthase</fullName>
    </recommendedName>
    <domain>
        <recommendedName>
            <fullName evidence="16">Glutamate 5-kinase</fullName>
            <shortName evidence="16">GK</shortName>
            <ecNumber evidence="16">2.7.2.11</ecNumber>
        </recommendedName>
        <alternativeName>
            <fullName evidence="16">Gamma-glutamyl kinase</fullName>
        </alternativeName>
    </domain>
    <domain>
        <recommendedName>
            <fullName evidence="16">Gamma-glutamyl phosphate reductase</fullName>
            <shortName evidence="16">GPR</shortName>
            <ecNumber evidence="16">1.2.1.41</ecNumber>
        </recommendedName>
        <alternativeName>
            <fullName evidence="16">Glutamate-5-semialdehyde dehydrogenase</fullName>
        </alternativeName>
        <alternativeName>
            <fullName evidence="16">Glutamyl-gamma-semialdehyde dehydrogenase</fullName>
        </alternativeName>
    </domain>
</protein>
<dbReference type="InterPro" id="IPR000965">
    <property type="entry name" value="GPR_dom"/>
</dbReference>
<comment type="pathway">
    <text evidence="2 16">Amino-acid biosynthesis; L-proline biosynthesis; L-glutamate 5-semialdehyde from L-glutamate: step 1/2.</text>
</comment>
<dbReference type="InterPro" id="IPR001048">
    <property type="entry name" value="Asp/Glu/Uridylate_kinase"/>
</dbReference>
<dbReference type="PROSITE" id="PS01223">
    <property type="entry name" value="PROA"/>
    <property type="match status" value="1"/>
</dbReference>
<evidence type="ECO:0000259" key="17">
    <source>
        <dbReference type="Pfam" id="PF00171"/>
    </source>
</evidence>
<accession>A0ABM3MVB1</accession>